<comment type="caution">
    <text evidence="6">The sequence shown here is derived from an EMBL/GenBank/DDBJ whole genome shotgun (WGS) entry which is preliminary data.</text>
</comment>
<dbReference type="GO" id="GO:0043565">
    <property type="term" value="F:sequence-specific DNA binding"/>
    <property type="evidence" value="ECO:0007669"/>
    <property type="project" value="InterPro"/>
</dbReference>
<dbReference type="InterPro" id="IPR009057">
    <property type="entry name" value="Homeodomain-like_sf"/>
</dbReference>
<feature type="domain" description="HTH araC/xylS-type" evidence="5">
    <location>
        <begin position="227"/>
        <end position="325"/>
    </location>
</feature>
<dbReference type="OrthoDB" id="9793400at2"/>
<dbReference type="AlphaFoldDB" id="A0A397Q416"/>
<dbReference type="Proteomes" id="UP000266273">
    <property type="component" value="Unassembled WGS sequence"/>
</dbReference>
<protein>
    <submittedName>
        <fullName evidence="6">AraC family transcriptional regulator with amidase-like domain</fullName>
    </submittedName>
</protein>
<dbReference type="InterPro" id="IPR052158">
    <property type="entry name" value="INH-QAR"/>
</dbReference>
<gene>
    <name evidence="6" type="ORF">BXY53_1363</name>
</gene>
<keyword evidence="3" id="KW-0804">Transcription</keyword>
<dbReference type="Gene3D" id="1.10.10.60">
    <property type="entry name" value="Homeodomain-like"/>
    <property type="match status" value="1"/>
</dbReference>
<dbReference type="InterPro" id="IPR029062">
    <property type="entry name" value="Class_I_gatase-like"/>
</dbReference>
<organism evidence="6 7">
    <name type="scientific">Dichotomicrobium thermohalophilum</name>
    <dbReference type="NCBI Taxonomy" id="933063"/>
    <lineage>
        <taxon>Bacteria</taxon>
        <taxon>Pseudomonadati</taxon>
        <taxon>Pseudomonadota</taxon>
        <taxon>Alphaproteobacteria</taxon>
        <taxon>Hyphomicrobiales</taxon>
        <taxon>Hyphomicrobiaceae</taxon>
        <taxon>Dichotomicrobium</taxon>
    </lineage>
</organism>
<dbReference type="EMBL" id="QXDF01000001">
    <property type="protein sequence ID" value="RIA56260.1"/>
    <property type="molecule type" value="Genomic_DNA"/>
</dbReference>
<dbReference type="Pfam" id="PF12833">
    <property type="entry name" value="HTH_18"/>
    <property type="match status" value="1"/>
</dbReference>
<dbReference type="SMART" id="SM00342">
    <property type="entry name" value="HTH_ARAC"/>
    <property type="match status" value="1"/>
</dbReference>
<keyword evidence="7" id="KW-1185">Reference proteome</keyword>
<sequence length="343" mass="38813">MEARALDRQRIHFLLIPNFSMIAFSSAIEALRLANRALGRTAYEWRLISEDGKPVEASNRVVLTVDSSLDQVLNDVTHPSDSSMVIVCSGVDVENFHHRAVFSWLRRMHKRGVSIGGLCTGAWVLAEAGLLEDRTCAIHWEMIPSFAERFPDVNVKSSLFEVDNDIFTCAGGTVALDMMLYFIGLRFGAEMAERVCEVCLMDRVRPAHDRQRLPIGSRLGIQNPRLLTIIEIMEANIAEPVSLAQISQSTGISRRHIERLFRHHLGRSPARYYLEVRLERARRLLRHSNLPIIEVAVASGFVSASHFSKRYREYFGRSPQMDRNMPELSGGERDTPDTQPELA</sequence>
<dbReference type="Pfam" id="PF01965">
    <property type="entry name" value="DJ-1_PfpI"/>
    <property type="match status" value="1"/>
</dbReference>
<dbReference type="InterPro" id="IPR002818">
    <property type="entry name" value="DJ-1/PfpI"/>
</dbReference>
<name>A0A397Q416_9HYPH</name>
<evidence type="ECO:0000256" key="3">
    <source>
        <dbReference type="ARBA" id="ARBA00023163"/>
    </source>
</evidence>
<keyword evidence="1" id="KW-0805">Transcription regulation</keyword>
<feature type="region of interest" description="Disordered" evidence="4">
    <location>
        <begin position="318"/>
        <end position="343"/>
    </location>
</feature>
<dbReference type="SUPFAM" id="SSF46689">
    <property type="entry name" value="Homeodomain-like"/>
    <property type="match status" value="2"/>
</dbReference>
<evidence type="ECO:0000313" key="7">
    <source>
        <dbReference type="Proteomes" id="UP000266273"/>
    </source>
</evidence>
<proteinExistence type="predicted"/>
<accession>A0A397Q416</accession>
<evidence type="ECO:0000259" key="5">
    <source>
        <dbReference type="PROSITE" id="PS01124"/>
    </source>
</evidence>
<reference evidence="6 7" key="1">
    <citation type="submission" date="2018-08" db="EMBL/GenBank/DDBJ databases">
        <title>Genomic Encyclopedia of Archaeal and Bacterial Type Strains, Phase II (KMG-II): from individual species to whole genera.</title>
        <authorList>
            <person name="Goeker M."/>
        </authorList>
    </citation>
    <scope>NUCLEOTIDE SEQUENCE [LARGE SCALE GENOMIC DNA]</scope>
    <source>
        <strain evidence="6 7">DSM 5002</strain>
    </source>
</reference>
<dbReference type="PANTHER" id="PTHR43130">
    <property type="entry name" value="ARAC-FAMILY TRANSCRIPTIONAL REGULATOR"/>
    <property type="match status" value="1"/>
</dbReference>
<dbReference type="RefSeq" id="WP_119061073.1">
    <property type="nucleotide sequence ID" value="NZ_QXDF01000001.1"/>
</dbReference>
<dbReference type="SUPFAM" id="SSF52317">
    <property type="entry name" value="Class I glutamine amidotransferase-like"/>
    <property type="match status" value="1"/>
</dbReference>
<evidence type="ECO:0000256" key="1">
    <source>
        <dbReference type="ARBA" id="ARBA00023015"/>
    </source>
</evidence>
<evidence type="ECO:0000256" key="2">
    <source>
        <dbReference type="ARBA" id="ARBA00023125"/>
    </source>
</evidence>
<evidence type="ECO:0000256" key="4">
    <source>
        <dbReference type="SAM" id="MobiDB-lite"/>
    </source>
</evidence>
<dbReference type="CDD" id="cd03136">
    <property type="entry name" value="GATase1_AraC_ArgR_like"/>
    <property type="match status" value="1"/>
</dbReference>
<dbReference type="InterPro" id="IPR018062">
    <property type="entry name" value="HTH_AraC-typ_CS"/>
</dbReference>
<dbReference type="PANTHER" id="PTHR43130:SF3">
    <property type="entry name" value="HTH-TYPE TRANSCRIPTIONAL REGULATOR RV1931C"/>
    <property type="match status" value="1"/>
</dbReference>
<dbReference type="InterPro" id="IPR018060">
    <property type="entry name" value="HTH_AraC"/>
</dbReference>
<keyword evidence="2" id="KW-0238">DNA-binding</keyword>
<dbReference type="PROSITE" id="PS01124">
    <property type="entry name" value="HTH_ARAC_FAMILY_2"/>
    <property type="match status" value="1"/>
</dbReference>
<evidence type="ECO:0000313" key="6">
    <source>
        <dbReference type="EMBL" id="RIA56260.1"/>
    </source>
</evidence>
<dbReference type="Gene3D" id="3.40.50.880">
    <property type="match status" value="1"/>
</dbReference>
<dbReference type="PROSITE" id="PS00041">
    <property type="entry name" value="HTH_ARAC_FAMILY_1"/>
    <property type="match status" value="1"/>
</dbReference>
<dbReference type="GO" id="GO:0003700">
    <property type="term" value="F:DNA-binding transcription factor activity"/>
    <property type="evidence" value="ECO:0007669"/>
    <property type="project" value="InterPro"/>
</dbReference>